<dbReference type="GO" id="GO:0003964">
    <property type="term" value="F:RNA-directed DNA polymerase activity"/>
    <property type="evidence" value="ECO:0007669"/>
    <property type="project" value="UniProtKB-KW"/>
</dbReference>
<evidence type="ECO:0000313" key="3">
    <source>
        <dbReference type="Proteomes" id="UP001151760"/>
    </source>
</evidence>
<accession>A0ABQ4ZHP6</accession>
<protein>
    <submittedName>
        <fullName evidence="2">RNA-directed DNA polymerase, eukaryota, reverse transcriptase zinc-binding domain protein</fullName>
    </submittedName>
</protein>
<keyword evidence="2" id="KW-0695">RNA-directed DNA polymerase</keyword>
<reference evidence="2" key="2">
    <citation type="submission" date="2022-01" db="EMBL/GenBank/DDBJ databases">
        <authorList>
            <person name="Yamashiro T."/>
            <person name="Shiraishi A."/>
            <person name="Satake H."/>
            <person name="Nakayama K."/>
        </authorList>
    </citation>
    <scope>NUCLEOTIDE SEQUENCE</scope>
</reference>
<dbReference type="InterPro" id="IPR000477">
    <property type="entry name" value="RT_dom"/>
</dbReference>
<dbReference type="Proteomes" id="UP001151760">
    <property type="component" value="Unassembled WGS sequence"/>
</dbReference>
<reference evidence="2" key="1">
    <citation type="journal article" date="2022" name="Int. J. Mol. Sci.">
        <title>Draft Genome of Tanacetum Coccineum: Genomic Comparison of Closely Related Tanacetum-Family Plants.</title>
        <authorList>
            <person name="Yamashiro T."/>
            <person name="Shiraishi A."/>
            <person name="Nakayama K."/>
            <person name="Satake H."/>
        </authorList>
    </citation>
    <scope>NUCLEOTIDE SEQUENCE</scope>
</reference>
<evidence type="ECO:0000313" key="2">
    <source>
        <dbReference type="EMBL" id="GJS88717.1"/>
    </source>
</evidence>
<gene>
    <name evidence="2" type="ORF">Tco_0771353</name>
</gene>
<evidence type="ECO:0000259" key="1">
    <source>
        <dbReference type="Pfam" id="PF00078"/>
    </source>
</evidence>
<organism evidence="2 3">
    <name type="scientific">Tanacetum coccineum</name>
    <dbReference type="NCBI Taxonomy" id="301880"/>
    <lineage>
        <taxon>Eukaryota</taxon>
        <taxon>Viridiplantae</taxon>
        <taxon>Streptophyta</taxon>
        <taxon>Embryophyta</taxon>
        <taxon>Tracheophyta</taxon>
        <taxon>Spermatophyta</taxon>
        <taxon>Magnoliopsida</taxon>
        <taxon>eudicotyledons</taxon>
        <taxon>Gunneridae</taxon>
        <taxon>Pentapetalae</taxon>
        <taxon>asterids</taxon>
        <taxon>campanulids</taxon>
        <taxon>Asterales</taxon>
        <taxon>Asteraceae</taxon>
        <taxon>Asteroideae</taxon>
        <taxon>Anthemideae</taxon>
        <taxon>Anthemidinae</taxon>
        <taxon>Tanacetum</taxon>
    </lineage>
</organism>
<keyword evidence="2" id="KW-0808">Transferase</keyword>
<dbReference type="Pfam" id="PF00078">
    <property type="entry name" value="RVT_1"/>
    <property type="match status" value="1"/>
</dbReference>
<dbReference type="PANTHER" id="PTHR33116">
    <property type="entry name" value="REVERSE TRANSCRIPTASE ZINC-BINDING DOMAIN-CONTAINING PROTEIN-RELATED-RELATED"/>
    <property type="match status" value="1"/>
</dbReference>
<dbReference type="PANTHER" id="PTHR33116:SF78">
    <property type="entry name" value="OS12G0587133 PROTEIN"/>
    <property type="match status" value="1"/>
</dbReference>
<keyword evidence="2" id="KW-0548">Nucleotidyltransferase</keyword>
<keyword evidence="3" id="KW-1185">Reference proteome</keyword>
<dbReference type="EMBL" id="BQNB010011295">
    <property type="protein sequence ID" value="GJS88717.1"/>
    <property type="molecule type" value="Genomic_DNA"/>
</dbReference>
<feature type="domain" description="Reverse transcriptase" evidence="1">
    <location>
        <begin position="11"/>
        <end position="92"/>
    </location>
</feature>
<sequence length="342" mass="39437">MGMSWILKGGRGLRQGDPISPYLFTLIMEIFSLILLREINHEPNLQYHFRCKDIKLSHVCFADDLLFMCHGDATSVGVIKKALDAFSACSGLVPNNSNSTAFFRSMNEEESNAISVTPSNLSMQRNVEYPKADTAKGKAKVAWSAIYKPKDQRGLGKKETLWVKWVHYVKLRGKSIWEVSVDQEDSWGWKNLLGIRDQIKDRVYITYRDLYDERLDSGLKVSDMIGKDGWKWPNDWYDKFPLITSLNVPAIDVGIADKLVWKTNNEMINEFSISIVHHDFSRHNPITPWIFKDVMKSNEEVFKGIVEVIKYKLLGITMKDSKAVRYVEDKWKISCKKNKQKS</sequence>
<name>A0ABQ4ZHP6_9ASTR</name>
<dbReference type="InterPro" id="IPR043502">
    <property type="entry name" value="DNA/RNA_pol_sf"/>
</dbReference>
<dbReference type="SUPFAM" id="SSF56672">
    <property type="entry name" value="DNA/RNA polymerases"/>
    <property type="match status" value="1"/>
</dbReference>
<proteinExistence type="predicted"/>
<comment type="caution">
    <text evidence="2">The sequence shown here is derived from an EMBL/GenBank/DDBJ whole genome shotgun (WGS) entry which is preliminary data.</text>
</comment>